<dbReference type="Proteomes" id="UP000287416">
    <property type="component" value="Segment"/>
</dbReference>
<sequence length="63" mass="7237">MAITDNVRAQRYLNDLVSSIQELVEEAERLSIEERLDFSIQSPNGFGVIEQVWHNSNWSNSEA</sequence>
<name>A0A3Q9R7D2_9CAUD</name>
<accession>A0A3Q9R7D2</accession>
<organism evidence="1 2">
    <name type="scientific">Acinetobacter phage AbTZA1</name>
    <dbReference type="NCBI Taxonomy" id="2500827"/>
    <lineage>
        <taxon>Viruses</taxon>
        <taxon>Duplodnaviria</taxon>
        <taxon>Heunggongvirae</taxon>
        <taxon>Uroviricota</taxon>
        <taxon>Caudoviricetes</taxon>
        <taxon>Pantevenvirales</taxon>
        <taxon>Straboviridae</taxon>
        <taxon>Twarogvirinae</taxon>
        <taxon>Hadassahvirus</taxon>
        <taxon>Hadassahvirus azbtza1</taxon>
    </lineage>
</organism>
<proteinExistence type="predicted"/>
<protein>
    <submittedName>
        <fullName evidence="1">Uncharacterized protein</fullName>
    </submittedName>
</protein>
<dbReference type="KEGG" id="vg:55811387"/>
<dbReference type="GeneID" id="55811387"/>
<dbReference type="RefSeq" id="YP_009882091.1">
    <property type="nucleotide sequence ID" value="NC_049445.1"/>
</dbReference>
<evidence type="ECO:0000313" key="1">
    <source>
        <dbReference type="EMBL" id="AZU98758.1"/>
    </source>
</evidence>
<dbReference type="EMBL" id="MK278860">
    <property type="protein sequence ID" value="AZU98758.1"/>
    <property type="molecule type" value="Genomic_DNA"/>
</dbReference>
<evidence type="ECO:0000313" key="2">
    <source>
        <dbReference type="Proteomes" id="UP000287416"/>
    </source>
</evidence>
<keyword evidence="2" id="KW-1185">Reference proteome</keyword>
<reference evidence="1 2" key="1">
    <citation type="submission" date="2018-12" db="EMBL/GenBank/DDBJ databases">
        <title>Successful treatment of antibiotic resistant microbial bone infection with bacteriophages.</title>
        <authorList>
            <person name="Nir-Paz R."/>
            <person name="Gelman D."/>
            <person name="Khouri A."/>
            <person name="Sisson B.M."/>
            <person name="Fackler J."/>
            <person name="Oren S.A."/>
            <person name="Khalifa L."/>
            <person name="Rimon A."/>
            <person name="Glazer S.C."/>
            <person name="Moses A.E."/>
            <person name="Yoram W."/>
            <person name="Schooley R.T."/>
            <person name="Hazan R."/>
        </authorList>
    </citation>
    <scope>NUCLEOTIDE SEQUENCE [LARGE SCALE GENOMIC DNA]</scope>
</reference>